<name>A0A8S3CCL5_9BILA</name>
<accession>A0A8S3CCL5</accession>
<dbReference type="Proteomes" id="UP000676336">
    <property type="component" value="Unassembled WGS sequence"/>
</dbReference>
<proteinExistence type="predicted"/>
<evidence type="ECO:0000313" key="1">
    <source>
        <dbReference type="EMBL" id="CAF4881701.1"/>
    </source>
</evidence>
<dbReference type="EMBL" id="CAJOBI010168996">
    <property type="protein sequence ID" value="CAF4881701.1"/>
    <property type="molecule type" value="Genomic_DNA"/>
</dbReference>
<gene>
    <name evidence="1" type="ORF">SMN809_LOCUS50851</name>
</gene>
<reference evidence="1" key="1">
    <citation type="submission" date="2021-02" db="EMBL/GenBank/DDBJ databases">
        <authorList>
            <person name="Nowell W R."/>
        </authorList>
    </citation>
    <scope>NUCLEOTIDE SEQUENCE</scope>
</reference>
<dbReference type="AlphaFoldDB" id="A0A8S3CCL5"/>
<protein>
    <submittedName>
        <fullName evidence="1">Uncharacterized protein</fullName>
    </submittedName>
</protein>
<organism evidence="1 2">
    <name type="scientific">Rotaria magnacalcarata</name>
    <dbReference type="NCBI Taxonomy" id="392030"/>
    <lineage>
        <taxon>Eukaryota</taxon>
        <taxon>Metazoa</taxon>
        <taxon>Spiralia</taxon>
        <taxon>Gnathifera</taxon>
        <taxon>Rotifera</taxon>
        <taxon>Eurotatoria</taxon>
        <taxon>Bdelloidea</taxon>
        <taxon>Philodinida</taxon>
        <taxon>Philodinidae</taxon>
        <taxon>Rotaria</taxon>
    </lineage>
</organism>
<evidence type="ECO:0000313" key="2">
    <source>
        <dbReference type="Proteomes" id="UP000676336"/>
    </source>
</evidence>
<sequence>MNSTASSIIALDIKPDPENNQVLIFQQNDMQQVVDINEDELNIELGLDFGDYYD</sequence>
<feature type="non-terminal residue" evidence="1">
    <location>
        <position position="54"/>
    </location>
</feature>
<comment type="caution">
    <text evidence="1">The sequence shown here is derived from an EMBL/GenBank/DDBJ whole genome shotgun (WGS) entry which is preliminary data.</text>
</comment>